<accession>A0A1H3PDD0</accession>
<evidence type="ECO:0000313" key="3">
    <source>
        <dbReference type="EMBL" id="SDY98825.1"/>
    </source>
</evidence>
<evidence type="ECO:0000313" key="4">
    <source>
        <dbReference type="Proteomes" id="UP000199663"/>
    </source>
</evidence>
<dbReference type="InterPro" id="IPR036291">
    <property type="entry name" value="NAD(P)-bd_dom_sf"/>
</dbReference>
<dbReference type="Gene3D" id="3.40.50.720">
    <property type="entry name" value="NAD(P)-binding Rossmann-like Domain"/>
    <property type="match status" value="1"/>
</dbReference>
<dbReference type="Pfam" id="PF01408">
    <property type="entry name" value="GFO_IDH_MocA"/>
    <property type="match status" value="1"/>
</dbReference>
<dbReference type="InterPro" id="IPR055170">
    <property type="entry name" value="GFO_IDH_MocA-like_dom"/>
</dbReference>
<feature type="domain" description="GFO/IDH/MocA-like oxidoreductase" evidence="2">
    <location>
        <begin position="128"/>
        <end position="251"/>
    </location>
</feature>
<name>A0A1H3PDD0_9BACT</name>
<dbReference type="PANTHER" id="PTHR43249:SF1">
    <property type="entry name" value="D-GLUCOSIDE 3-DEHYDROGENASE"/>
    <property type="match status" value="1"/>
</dbReference>
<dbReference type="Proteomes" id="UP000199663">
    <property type="component" value="Unassembled WGS sequence"/>
</dbReference>
<dbReference type="Pfam" id="PF22725">
    <property type="entry name" value="GFO_IDH_MocA_C3"/>
    <property type="match status" value="1"/>
</dbReference>
<dbReference type="SUPFAM" id="SSF55347">
    <property type="entry name" value="Glyceraldehyde-3-phosphate dehydrogenase-like, C-terminal domain"/>
    <property type="match status" value="1"/>
</dbReference>
<keyword evidence="4" id="KW-1185">Reference proteome</keyword>
<feature type="domain" description="Gfo/Idh/MocA-like oxidoreductase N-terminal" evidence="1">
    <location>
        <begin position="3"/>
        <end position="118"/>
    </location>
</feature>
<protein>
    <submittedName>
        <fullName evidence="3">Predicted dehydrogenase</fullName>
    </submittedName>
</protein>
<dbReference type="InterPro" id="IPR000683">
    <property type="entry name" value="Gfo/Idh/MocA-like_OxRdtase_N"/>
</dbReference>
<comment type="caution">
    <text evidence="3">The sequence shown here is derived from an EMBL/GenBank/DDBJ whole genome shotgun (WGS) entry which is preliminary data.</text>
</comment>
<organism evidence="3 4">
    <name type="scientific">Rhodonellum ikkaensis</name>
    <dbReference type="NCBI Taxonomy" id="336829"/>
    <lineage>
        <taxon>Bacteria</taxon>
        <taxon>Pseudomonadati</taxon>
        <taxon>Bacteroidota</taxon>
        <taxon>Cytophagia</taxon>
        <taxon>Cytophagales</taxon>
        <taxon>Cytophagaceae</taxon>
        <taxon>Rhodonellum</taxon>
    </lineage>
</organism>
<dbReference type="SUPFAM" id="SSF51735">
    <property type="entry name" value="NAD(P)-binding Rossmann-fold domains"/>
    <property type="match status" value="1"/>
</dbReference>
<evidence type="ECO:0000259" key="2">
    <source>
        <dbReference type="Pfam" id="PF22725"/>
    </source>
</evidence>
<sequence>MYKTGIIGCGKVAHLHAKALQHLPHSDFRAVFSRTLDKANSFSASYGVKAYDNITEMVKNEKLDMVVICTPHPNHRDPTLEALKAGAHVLVEKPLAASLADCDAMIHAAEAHQKKLAVISQRRFYAPVQRVKKAIDAGKIGKPILGTINMLGWRDEKYYQSDPWRGSWKHEGGGVLVNQAPHQLDLLLWMMGDVQEVYGTWANLNHPFIEVEDTALAIVKFKNGGLGNIIVSNSQKPGIYGKVQIHGSNGASVGVQPEGGAMFIAGVSGIAEPPVNELWTIPGEEAMLKDWIKADTDFFHTIDPTVYYIERQIEDFLEALSKGRDPLVTGEQARKTVELFTAIYRSTRDNAVIKFPLLPEKDRDDFDGRI</sequence>
<gene>
    <name evidence="3" type="ORF">SAMN05444412_104197</name>
</gene>
<dbReference type="InterPro" id="IPR052515">
    <property type="entry name" value="Gfo/Idh/MocA_Oxidoreductase"/>
</dbReference>
<dbReference type="RefSeq" id="WP_019598014.1">
    <property type="nucleotide sequence ID" value="NZ_FNQC01000004.1"/>
</dbReference>
<evidence type="ECO:0000259" key="1">
    <source>
        <dbReference type="Pfam" id="PF01408"/>
    </source>
</evidence>
<reference evidence="3 4" key="1">
    <citation type="submission" date="2016-10" db="EMBL/GenBank/DDBJ databases">
        <authorList>
            <person name="Varghese N."/>
            <person name="Submissions S."/>
        </authorList>
    </citation>
    <scope>NUCLEOTIDE SEQUENCE [LARGE SCALE GENOMIC DNA]</scope>
    <source>
        <strain evidence="3 4">DSM 17997</strain>
    </source>
</reference>
<proteinExistence type="predicted"/>
<dbReference type="Gene3D" id="3.30.360.10">
    <property type="entry name" value="Dihydrodipicolinate Reductase, domain 2"/>
    <property type="match status" value="1"/>
</dbReference>
<dbReference type="PANTHER" id="PTHR43249">
    <property type="entry name" value="UDP-N-ACETYL-2-AMINO-2-DEOXY-D-GLUCURONATE OXIDASE"/>
    <property type="match status" value="1"/>
</dbReference>
<dbReference type="EMBL" id="FNQC01000004">
    <property type="protein sequence ID" value="SDY98825.1"/>
    <property type="molecule type" value="Genomic_DNA"/>
</dbReference>